<proteinExistence type="evidence at transcript level"/>
<sequence>MMTRSVVAALLVLVILAVSVRDSNPAPASADKYTTRFDSIDVDGILKSDRLLRNYANCVLDKGPCTREGQELRKLIPDALQTECTKCSEIQKKQAGKVMAFVQLKHPDIWNAILDKYDPEKTFRKKYGYDEDDDEDEE</sequence>
<feature type="chain" id="PRO_5032874923" evidence="1">
    <location>
        <begin position="18"/>
        <end position="138"/>
    </location>
</feature>
<organism evidence="2">
    <name type="scientific">Agrilus planipennis</name>
    <name type="common">Emerald ash borer</name>
    <name type="synonym">Agrilus marcopoli</name>
    <dbReference type="NCBI Taxonomy" id="224129"/>
    <lineage>
        <taxon>Eukaryota</taxon>
        <taxon>Metazoa</taxon>
        <taxon>Ecdysozoa</taxon>
        <taxon>Arthropoda</taxon>
        <taxon>Hexapoda</taxon>
        <taxon>Insecta</taxon>
        <taxon>Pterygota</taxon>
        <taxon>Neoptera</taxon>
        <taxon>Endopterygota</taxon>
        <taxon>Coleoptera</taxon>
        <taxon>Polyphaga</taxon>
        <taxon>Elateriformia</taxon>
        <taxon>Buprestoidea</taxon>
        <taxon>Buprestidae</taxon>
        <taxon>Agrilinae</taxon>
        <taxon>Agrilus</taxon>
    </lineage>
</organism>
<dbReference type="Gene3D" id="1.10.2080.10">
    <property type="entry name" value="Insect odorant-binding protein A10/Ejaculatory bulb-specific protein 3"/>
    <property type="match status" value="1"/>
</dbReference>
<dbReference type="AlphaFoldDB" id="A0A890ULR8"/>
<dbReference type="InterPro" id="IPR005055">
    <property type="entry name" value="A10/PebIII"/>
</dbReference>
<protein>
    <submittedName>
        <fullName evidence="2">Chemosensory protein 19</fullName>
    </submittedName>
</protein>
<reference evidence="2" key="1">
    <citation type="submission" date="2020-03" db="EMBL/GenBank/DDBJ databases">
        <title>Chemosensory and opsin genes in newly emerged and sexual maturity Agrilus planipennis.</title>
        <authorList>
            <person name="Zhang S."/>
        </authorList>
    </citation>
    <scope>NUCLEOTIDE SEQUENCE</scope>
</reference>
<name>A0A890ULR8_AGRPL</name>
<evidence type="ECO:0000313" key="2">
    <source>
        <dbReference type="EMBL" id="QRI42714.1"/>
    </source>
</evidence>
<accession>A0A890ULR8</accession>
<dbReference type="SUPFAM" id="SSF100910">
    <property type="entry name" value="Chemosensory protein Csp2"/>
    <property type="match status" value="1"/>
</dbReference>
<dbReference type="PANTHER" id="PTHR11257:SF12">
    <property type="entry name" value="EJACULATORY BULB-SPECIFIC PROTEIN 3-RELATED"/>
    <property type="match status" value="1"/>
</dbReference>
<evidence type="ECO:0000256" key="1">
    <source>
        <dbReference type="SAM" id="SignalP"/>
    </source>
</evidence>
<feature type="signal peptide" evidence="1">
    <location>
        <begin position="1"/>
        <end position="17"/>
    </location>
</feature>
<dbReference type="EMBL" id="MT136976">
    <property type="protein sequence ID" value="QRI42714.1"/>
    <property type="molecule type" value="mRNA"/>
</dbReference>
<dbReference type="PANTHER" id="PTHR11257">
    <property type="entry name" value="CHEMOSENSORY PROTEIN-RELATED"/>
    <property type="match status" value="1"/>
</dbReference>
<reference evidence="2" key="2">
    <citation type="journal article" name="Front. Genet.">
        <title>The Characteristics of Chemosensory and Opsin Genes in Newly Emerged and Sexually Mature Agrilus planipennis, an Important Quarantine Forest Beetle.</title>
        <authorList>
            <person name="Shen S."/>
            <person name="Fan Z."/>
            <person name="Zhang X."/>
            <person name="Kong X."/>
            <person name="Liu F."/>
            <person name="Zhang Z."/>
            <person name="Zhang X."/>
            <person name="Hu X."/>
            <person name="Zhang S."/>
        </authorList>
    </citation>
    <scope>NUCLEOTIDE SEQUENCE</scope>
</reference>
<dbReference type="OrthoDB" id="6344725at2759"/>
<dbReference type="Pfam" id="PF03392">
    <property type="entry name" value="OS-D"/>
    <property type="match status" value="1"/>
</dbReference>
<keyword evidence="1" id="KW-0732">Signal</keyword>
<dbReference type="InterPro" id="IPR036682">
    <property type="entry name" value="OS_D_A10/PebIII_sf"/>
</dbReference>